<dbReference type="Proteomes" id="UP000019149">
    <property type="component" value="Unassembled WGS sequence"/>
</dbReference>
<protein>
    <submittedName>
        <fullName evidence="5">Glucosamine-fructose-6-phosphate aminotransferase</fullName>
    </submittedName>
</protein>
<comment type="caution">
    <text evidence="5">The sequence shown here is derived from an EMBL/GenBank/DDBJ whole genome shotgun (WGS) entry which is preliminary data.</text>
</comment>
<proteinExistence type="inferred from homology"/>
<dbReference type="CDD" id="cd21044">
    <property type="entry name" value="Rab11BD_RAB3IP_like"/>
    <property type="match status" value="1"/>
</dbReference>
<dbReference type="Gene3D" id="1.20.5.4880">
    <property type="match status" value="1"/>
</dbReference>
<name>W6U9C5_ECHGR</name>
<keyword evidence="1 3" id="KW-0175">Coiled coil</keyword>
<dbReference type="GO" id="GO:0008483">
    <property type="term" value="F:transaminase activity"/>
    <property type="evidence" value="ECO:0007669"/>
    <property type="project" value="UniProtKB-KW"/>
</dbReference>
<feature type="compositionally biased region" description="Pro residues" evidence="4">
    <location>
        <begin position="292"/>
        <end position="301"/>
    </location>
</feature>
<comment type="similarity">
    <text evidence="2">Belongs to the SEC2 family.</text>
</comment>
<keyword evidence="6" id="KW-1185">Reference proteome</keyword>
<dbReference type="GO" id="GO:0005085">
    <property type="term" value="F:guanyl-nucleotide exchange factor activity"/>
    <property type="evidence" value="ECO:0007669"/>
    <property type="project" value="InterPro"/>
</dbReference>
<evidence type="ECO:0000256" key="1">
    <source>
        <dbReference type="ARBA" id="ARBA00023054"/>
    </source>
</evidence>
<dbReference type="CTD" id="36343216"/>
<dbReference type="SUPFAM" id="SSF144284">
    <property type="entry name" value="Sec2 N-terminal region"/>
    <property type="match status" value="1"/>
</dbReference>
<accession>W6U9C5</accession>
<feature type="region of interest" description="Disordered" evidence="4">
    <location>
        <begin position="176"/>
        <end position="196"/>
    </location>
</feature>
<evidence type="ECO:0000313" key="5">
    <source>
        <dbReference type="EMBL" id="EUB57625.1"/>
    </source>
</evidence>
<evidence type="ECO:0000256" key="4">
    <source>
        <dbReference type="SAM" id="MobiDB-lite"/>
    </source>
</evidence>
<dbReference type="Pfam" id="PF25555">
    <property type="entry name" value="RAB3A-like_C"/>
    <property type="match status" value="1"/>
</dbReference>
<dbReference type="PANTHER" id="PTHR14430:SF0">
    <property type="entry name" value="SEC2P DOMAIN-CONTAINING PROTEIN"/>
    <property type="match status" value="1"/>
</dbReference>
<reference evidence="5 6" key="1">
    <citation type="journal article" date="2013" name="Nat. Genet.">
        <title>The genome of the hydatid tapeworm Echinococcus granulosus.</title>
        <authorList>
            <person name="Zheng H."/>
            <person name="Zhang W."/>
            <person name="Zhang L."/>
            <person name="Zhang Z."/>
            <person name="Li J."/>
            <person name="Lu G."/>
            <person name="Zhu Y."/>
            <person name="Wang Y."/>
            <person name="Huang Y."/>
            <person name="Liu J."/>
            <person name="Kang H."/>
            <person name="Chen J."/>
            <person name="Wang L."/>
            <person name="Chen A."/>
            <person name="Yu S."/>
            <person name="Gao Z."/>
            <person name="Jin L."/>
            <person name="Gu W."/>
            <person name="Wang Z."/>
            <person name="Zhao L."/>
            <person name="Shi B."/>
            <person name="Wen H."/>
            <person name="Lin R."/>
            <person name="Jones M.K."/>
            <person name="Brejova B."/>
            <person name="Vinar T."/>
            <person name="Zhao G."/>
            <person name="McManus D.P."/>
            <person name="Chen Z."/>
            <person name="Zhou Y."/>
            <person name="Wang S."/>
        </authorList>
    </citation>
    <scope>NUCLEOTIDE SEQUENCE [LARGE SCALE GENOMIC DNA]</scope>
</reference>
<keyword evidence="5" id="KW-0808">Transferase</keyword>
<dbReference type="InterPro" id="IPR040351">
    <property type="entry name" value="RAB3IL/RAB3IP/Sec2"/>
</dbReference>
<dbReference type="KEGG" id="egl:EGR_07501"/>
<dbReference type="EMBL" id="APAU02000079">
    <property type="protein sequence ID" value="EUB57625.1"/>
    <property type="molecule type" value="Genomic_DNA"/>
</dbReference>
<dbReference type="GeneID" id="36343216"/>
<feature type="coiled-coil region" evidence="3">
    <location>
        <begin position="62"/>
        <end position="139"/>
    </location>
</feature>
<feature type="compositionally biased region" description="Polar residues" evidence="4">
    <location>
        <begin position="267"/>
        <end position="284"/>
    </location>
</feature>
<organism evidence="5 6">
    <name type="scientific">Echinococcus granulosus</name>
    <name type="common">Hydatid tapeworm</name>
    <dbReference type="NCBI Taxonomy" id="6210"/>
    <lineage>
        <taxon>Eukaryota</taxon>
        <taxon>Metazoa</taxon>
        <taxon>Spiralia</taxon>
        <taxon>Lophotrochozoa</taxon>
        <taxon>Platyhelminthes</taxon>
        <taxon>Cestoda</taxon>
        <taxon>Eucestoda</taxon>
        <taxon>Cyclophyllidea</taxon>
        <taxon>Taeniidae</taxon>
        <taxon>Echinococcus</taxon>
        <taxon>Echinococcus granulosus group</taxon>
    </lineage>
</organism>
<dbReference type="OrthoDB" id="5560525at2759"/>
<dbReference type="RefSeq" id="XP_024348821.1">
    <property type="nucleotide sequence ID" value="XM_024496750.1"/>
</dbReference>
<feature type="region of interest" description="Disordered" evidence="4">
    <location>
        <begin position="425"/>
        <end position="444"/>
    </location>
</feature>
<dbReference type="OMA" id="SECMELN"/>
<gene>
    <name evidence="5" type="ORF">EGR_07501</name>
</gene>
<feature type="region of interest" description="Disordered" evidence="4">
    <location>
        <begin position="267"/>
        <end position="301"/>
    </location>
</feature>
<keyword evidence="5" id="KW-0032">Aminotransferase</keyword>
<dbReference type="GO" id="GO:0006887">
    <property type="term" value="P:exocytosis"/>
    <property type="evidence" value="ECO:0007669"/>
    <property type="project" value="TreeGrafter"/>
</dbReference>
<dbReference type="AlphaFoldDB" id="W6U9C5"/>
<dbReference type="STRING" id="6210.W6U9C5"/>
<evidence type="ECO:0000313" key="6">
    <source>
        <dbReference type="Proteomes" id="UP000019149"/>
    </source>
</evidence>
<sequence>MEQVSSSPEKDMHYEQAQLWQFHRCNYKEKDMSYVIISSIKTNAFSGSLNTEKFAMEGKSISKKLTEENNELKHYIDSLNKECMELQAALFEEANKMAQNAYAAEHAAVKRAKEVEKENSILKKEVQALKNTLRLHEEKSGVFAVQRSMSGMVPTASTPEAEEKGKGNRLRRLSYLLSPAPTPPHSSNPLASQVDRRRWSSTLNTSIINVTSQEPVTRKYLLEALTSSATCAETEFVDWVDCGCCLSWPEDNGDGKPNQQPTVSITLAESSSSGGAPRSRNNSDVGDIRLPYPTPHPSPPPPLKEHAFFHRLVREDIAPALDFADARLCATLPLALSHLGVEMEPLSSLFASTPTTDIEVTDTFTCPLVPGEPVKFSLKLEVLNDDGSTSVERCNISSWARQRIAAVADLFQYLSLIRRGLTGTPTTPVTRSLSNSLPSDNRASRSLNVDSGILTEPMRRHQFENVQRRRLAIALSRLGYGLPGME</sequence>
<dbReference type="GO" id="GO:0070319">
    <property type="term" value="C:Golgi to plasma membrane transport vesicle"/>
    <property type="evidence" value="ECO:0007669"/>
    <property type="project" value="TreeGrafter"/>
</dbReference>
<dbReference type="PANTHER" id="PTHR14430">
    <property type="entry name" value="RABIN3-RELATED"/>
    <property type="match status" value="1"/>
</dbReference>
<evidence type="ECO:0000256" key="2">
    <source>
        <dbReference type="ARBA" id="ARBA00025794"/>
    </source>
</evidence>
<evidence type="ECO:0000256" key="3">
    <source>
        <dbReference type="SAM" id="Coils"/>
    </source>
</evidence>